<dbReference type="GO" id="GO:0003682">
    <property type="term" value="F:chromatin binding"/>
    <property type="evidence" value="ECO:0007669"/>
    <property type="project" value="TreeGrafter"/>
</dbReference>
<dbReference type="Gramene" id="KFK38951">
    <property type="protein sequence ID" value="KFK38951"/>
    <property type="gene ID" value="AALP_AA3G181200"/>
</dbReference>
<reference evidence="4" key="1">
    <citation type="journal article" date="2015" name="Nat. Plants">
        <title>Genome expansion of Arabis alpina linked with retrotransposition and reduced symmetric DNA methylation.</title>
        <authorList>
            <person name="Willing E.M."/>
            <person name="Rawat V."/>
            <person name="Mandakova T."/>
            <person name="Maumus F."/>
            <person name="James G.V."/>
            <person name="Nordstroem K.J."/>
            <person name="Becker C."/>
            <person name="Warthmann N."/>
            <person name="Chica C."/>
            <person name="Szarzynska B."/>
            <person name="Zytnicki M."/>
            <person name="Albani M.C."/>
            <person name="Kiefer C."/>
            <person name="Bergonzi S."/>
            <person name="Castaings L."/>
            <person name="Mateos J.L."/>
            <person name="Berns M.C."/>
            <person name="Bujdoso N."/>
            <person name="Piofczyk T."/>
            <person name="de Lorenzo L."/>
            <person name="Barrero-Sicilia C."/>
            <person name="Mateos I."/>
            <person name="Piednoel M."/>
            <person name="Hagmann J."/>
            <person name="Chen-Min-Tao R."/>
            <person name="Iglesias-Fernandez R."/>
            <person name="Schuster S.C."/>
            <person name="Alonso-Blanco C."/>
            <person name="Roudier F."/>
            <person name="Carbonero P."/>
            <person name="Paz-Ares J."/>
            <person name="Davis S.J."/>
            <person name="Pecinka A."/>
            <person name="Quesneville H."/>
            <person name="Colot V."/>
            <person name="Lysak M.A."/>
            <person name="Weigel D."/>
            <person name="Coupland G."/>
            <person name="Schneeberger K."/>
        </authorList>
    </citation>
    <scope>NUCLEOTIDE SEQUENCE [LARGE SCALE GENOMIC DNA]</scope>
    <source>
        <strain evidence="4">cv. Pajares</strain>
    </source>
</reference>
<name>A0A087H9Z9_ARAAL</name>
<evidence type="ECO:0000313" key="3">
    <source>
        <dbReference type="EMBL" id="KFK38951.1"/>
    </source>
</evidence>
<dbReference type="Proteomes" id="UP000029120">
    <property type="component" value="Chromosome 3"/>
</dbReference>
<gene>
    <name evidence="3" type="ordered locus">AALP_Aa3g181200</name>
</gene>
<evidence type="ECO:0000256" key="1">
    <source>
        <dbReference type="SAM" id="Coils"/>
    </source>
</evidence>
<feature type="compositionally biased region" description="Basic and acidic residues" evidence="2">
    <location>
        <begin position="603"/>
        <end position="642"/>
    </location>
</feature>
<evidence type="ECO:0000256" key="2">
    <source>
        <dbReference type="SAM" id="MobiDB-lite"/>
    </source>
</evidence>
<dbReference type="GO" id="GO:0019252">
    <property type="term" value="P:starch biosynthetic process"/>
    <property type="evidence" value="ECO:0007669"/>
    <property type="project" value="EnsemblPlants"/>
</dbReference>
<feature type="coiled-coil region" evidence="1">
    <location>
        <begin position="377"/>
        <end position="446"/>
    </location>
</feature>
<evidence type="ECO:0000313" key="4">
    <source>
        <dbReference type="Proteomes" id="UP000029120"/>
    </source>
</evidence>
<dbReference type="OMA" id="NVKTHFI"/>
<organism evidence="3 4">
    <name type="scientific">Arabis alpina</name>
    <name type="common">Alpine rock-cress</name>
    <dbReference type="NCBI Taxonomy" id="50452"/>
    <lineage>
        <taxon>Eukaryota</taxon>
        <taxon>Viridiplantae</taxon>
        <taxon>Streptophyta</taxon>
        <taxon>Embryophyta</taxon>
        <taxon>Tracheophyta</taxon>
        <taxon>Spermatophyta</taxon>
        <taxon>Magnoliopsida</taxon>
        <taxon>eudicotyledons</taxon>
        <taxon>Gunneridae</taxon>
        <taxon>Pentapetalae</taxon>
        <taxon>rosids</taxon>
        <taxon>malvids</taxon>
        <taxon>Brassicales</taxon>
        <taxon>Brassicaceae</taxon>
        <taxon>Arabideae</taxon>
        <taxon>Arabis</taxon>
    </lineage>
</organism>
<feature type="region of interest" description="Disordered" evidence="2">
    <location>
        <begin position="595"/>
        <end position="642"/>
    </location>
</feature>
<dbReference type="GO" id="GO:0000793">
    <property type="term" value="C:condensed chromosome"/>
    <property type="evidence" value="ECO:0007669"/>
    <property type="project" value="TreeGrafter"/>
</dbReference>
<feature type="compositionally biased region" description="Basic and acidic residues" evidence="2">
    <location>
        <begin position="668"/>
        <end position="677"/>
    </location>
</feature>
<feature type="region of interest" description="Disordered" evidence="2">
    <location>
        <begin position="668"/>
        <end position="716"/>
    </location>
</feature>
<keyword evidence="1" id="KW-0175">Coiled coil</keyword>
<dbReference type="GO" id="GO:0000796">
    <property type="term" value="C:condensin complex"/>
    <property type="evidence" value="ECO:0007669"/>
    <property type="project" value="TreeGrafter"/>
</dbReference>
<dbReference type="GO" id="GO:0010581">
    <property type="term" value="P:regulation of starch biosynthetic process"/>
    <property type="evidence" value="ECO:0007669"/>
    <property type="project" value="EnsemblPlants"/>
</dbReference>
<dbReference type="SUPFAM" id="SSF57997">
    <property type="entry name" value="Tropomyosin"/>
    <property type="match status" value="1"/>
</dbReference>
<proteinExistence type="predicted"/>
<evidence type="ECO:0008006" key="5">
    <source>
        <dbReference type="Google" id="ProtNLM"/>
    </source>
</evidence>
<dbReference type="Gene3D" id="1.10.287.2610">
    <property type="match status" value="1"/>
</dbReference>
<dbReference type="EMBL" id="CM002871">
    <property type="protein sequence ID" value="KFK38951.1"/>
    <property type="molecule type" value="Genomic_DNA"/>
</dbReference>
<protein>
    <recommendedName>
        <fullName evidence="5">MAR-binding filament-like protein 1-1</fullName>
    </recommendedName>
</protein>
<accession>A0A087H9Z9</accession>
<keyword evidence="4" id="KW-1185">Reference proteome</keyword>
<sequence>MGFLIGGSCLAPSLHSRFLPSSPCSSQFVLLSSSNVAKFKRSRAPSASLRREDGSEYDASVKRRAFVLVGISVLPFLQLPSRAMADERDNGIKTSKLNQETEVAVSEGTSSPNPFLSLLNGLGIFSAGVLGALYALARKDARTAEETVESLKNQLKDRERALISKEKDFEARLQLEQEERSIELKKAKEEQMSLINQLNSAKDVATGLGRELSSEKKLCEELRVQIGSLQKNLSKAAEDKKALEIELKEKVDLIERLQDQINLLSLELKDNEEKTQRISASLAVKEAELKKLESAYTQTSQDLAKAKLEIKQLKEEVTRNQTELDSKNDAIEELNTRTSTLVAEKESYIKKFDDLSKDYSALKLTSETQTAADAVLMSKKEQEIQQLKEKLDRALDDVNENKEKVVDVTEKYEDSKRMLDIELTNIKNLRHELEGTKKTLQASRDRVSDLEMLLDESRALCSKFESELSVVHAESDEAKERYKKSLDEAKRHSEILASELVVEKDLLKKAKDELEGLTHELEESSVKNQSLQKELVEVYKKAETANKELEEEKKTVLALNKEVKAMEKQVLMDREARKSLETDLEEAVKSLDEMNKNTSTLSRELEKVNSHVSSLEDEKEVLQRSLEEAKSASNEAKENVEDAHSLVISLGKEREVLEKKVKKLKEDLDSAKGEILRMRSQPNSVKPVKGTDDKENSDNNVTVKKVVRRRKSSTSS</sequence>
<dbReference type="GO" id="GO:0009535">
    <property type="term" value="C:chloroplast thylakoid membrane"/>
    <property type="evidence" value="ECO:0007669"/>
    <property type="project" value="EnsemblPlants"/>
</dbReference>
<dbReference type="PANTHER" id="PTHR43941">
    <property type="entry name" value="STRUCTURAL MAINTENANCE OF CHROMOSOMES PROTEIN 2"/>
    <property type="match status" value="1"/>
</dbReference>
<dbReference type="eggNOG" id="ENOG502QZ3X">
    <property type="taxonomic scope" value="Eukaryota"/>
</dbReference>
<feature type="coiled-coil region" evidence="1">
    <location>
        <begin position="134"/>
        <end position="337"/>
    </location>
</feature>
<dbReference type="AlphaFoldDB" id="A0A087H9Z9"/>
<dbReference type="GO" id="GO:0003677">
    <property type="term" value="F:DNA binding"/>
    <property type="evidence" value="ECO:0007669"/>
    <property type="project" value="EnsemblPlants"/>
</dbReference>
<dbReference type="GO" id="GO:0007076">
    <property type="term" value="P:mitotic chromosome condensation"/>
    <property type="evidence" value="ECO:0007669"/>
    <property type="project" value="TreeGrafter"/>
</dbReference>
<dbReference type="GO" id="GO:0042646">
    <property type="term" value="C:plastid nucleoid"/>
    <property type="evidence" value="ECO:0007669"/>
    <property type="project" value="EnsemblPlants"/>
</dbReference>
<dbReference type="OrthoDB" id="10255522at2759"/>
<feature type="compositionally biased region" description="Basic residues" evidence="2">
    <location>
        <begin position="705"/>
        <end position="716"/>
    </location>
</feature>
<dbReference type="PANTHER" id="PTHR43941:SF5">
    <property type="entry name" value="ELKS_RAB6-INTERACTING_CAST FAMILY PROTEIN"/>
    <property type="match status" value="1"/>
</dbReference>
<dbReference type="GO" id="GO:0000785">
    <property type="term" value="C:chromatin"/>
    <property type="evidence" value="ECO:0007669"/>
    <property type="project" value="TreeGrafter"/>
</dbReference>